<protein>
    <recommendedName>
        <fullName evidence="2">Ig-like domain-containing protein</fullName>
    </recommendedName>
</protein>
<evidence type="ECO:0000259" key="2">
    <source>
        <dbReference type="PROSITE" id="PS50835"/>
    </source>
</evidence>
<dbReference type="InterPro" id="IPR007110">
    <property type="entry name" value="Ig-like_dom"/>
</dbReference>
<dbReference type="InterPro" id="IPR043504">
    <property type="entry name" value="Peptidase_S1_PA_chymotrypsin"/>
</dbReference>
<comment type="caution">
    <text evidence="3">The sequence shown here is derived from an EMBL/GenBank/DDBJ whole genome shotgun (WGS) entry which is preliminary data.</text>
</comment>
<dbReference type="InterPro" id="IPR013783">
    <property type="entry name" value="Ig-like_fold"/>
</dbReference>
<dbReference type="EMBL" id="JBHTJL010000003">
    <property type="protein sequence ID" value="MFD1061627.1"/>
    <property type="molecule type" value="Genomic_DNA"/>
</dbReference>
<accession>A0ABW3N203</accession>
<feature type="non-terminal residue" evidence="3">
    <location>
        <position position="706"/>
    </location>
</feature>
<evidence type="ECO:0000313" key="4">
    <source>
        <dbReference type="Proteomes" id="UP001597013"/>
    </source>
</evidence>
<keyword evidence="4" id="KW-1185">Reference proteome</keyword>
<proteinExistence type="predicted"/>
<dbReference type="Proteomes" id="UP001597013">
    <property type="component" value="Unassembled WGS sequence"/>
</dbReference>
<feature type="domain" description="Ig-like" evidence="2">
    <location>
        <begin position="486"/>
        <end position="587"/>
    </location>
</feature>
<dbReference type="Gene3D" id="2.60.40.10">
    <property type="entry name" value="Immunoglobulins"/>
    <property type="match status" value="1"/>
</dbReference>
<feature type="signal peptide" evidence="1">
    <location>
        <begin position="1"/>
        <end position="31"/>
    </location>
</feature>
<evidence type="ECO:0000256" key="1">
    <source>
        <dbReference type="SAM" id="SignalP"/>
    </source>
</evidence>
<evidence type="ECO:0000313" key="3">
    <source>
        <dbReference type="EMBL" id="MFD1061627.1"/>
    </source>
</evidence>
<organism evidence="3 4">
    <name type="scientific">Winogradskyella litorisediminis</name>
    <dbReference type="NCBI Taxonomy" id="1156618"/>
    <lineage>
        <taxon>Bacteria</taxon>
        <taxon>Pseudomonadati</taxon>
        <taxon>Bacteroidota</taxon>
        <taxon>Flavobacteriia</taxon>
        <taxon>Flavobacteriales</taxon>
        <taxon>Flavobacteriaceae</taxon>
        <taxon>Winogradskyella</taxon>
    </lineage>
</organism>
<dbReference type="PROSITE" id="PS50835">
    <property type="entry name" value="IG_LIKE"/>
    <property type="match status" value="1"/>
</dbReference>
<reference evidence="4" key="1">
    <citation type="journal article" date="2019" name="Int. J. Syst. Evol. Microbiol.">
        <title>The Global Catalogue of Microorganisms (GCM) 10K type strain sequencing project: providing services to taxonomists for standard genome sequencing and annotation.</title>
        <authorList>
            <consortium name="The Broad Institute Genomics Platform"/>
            <consortium name="The Broad Institute Genome Sequencing Center for Infectious Disease"/>
            <person name="Wu L."/>
            <person name="Ma J."/>
        </authorList>
    </citation>
    <scope>NUCLEOTIDE SEQUENCE [LARGE SCALE GENOMIC DNA]</scope>
    <source>
        <strain evidence="4">CCUG 62215</strain>
    </source>
</reference>
<feature type="chain" id="PRO_5045182428" description="Ig-like domain-containing protein" evidence="1">
    <location>
        <begin position="32"/>
        <end position="706"/>
    </location>
</feature>
<dbReference type="InterPro" id="IPR025667">
    <property type="entry name" value="SprB_repeat"/>
</dbReference>
<dbReference type="Gene3D" id="2.40.10.10">
    <property type="entry name" value="Trypsin-like serine proteases"/>
    <property type="match status" value="2"/>
</dbReference>
<name>A0ABW3N203_9FLAO</name>
<gene>
    <name evidence="3" type="ORF">ACFQ1Q_00095</name>
</gene>
<dbReference type="Pfam" id="PF13573">
    <property type="entry name" value="SprB"/>
    <property type="match status" value="3"/>
</dbReference>
<keyword evidence="1" id="KW-0732">Signal</keyword>
<sequence length="706" mass="75102">MKNNYNCISTFRVIKITLLVLLFYVSNNLYAQVGTQSPSIRTGVTFQWSDEQDINNDGDIDPNENNRAATIQSITINGVVFDAFAVPTGYQLTRLGGGNGSVTARHNRNGIVLNDQNPLPPYTTGPFTGEIIGTSETATFDPTDTTSDWDNAALTAFKSKNLNFYFTSNGNGDDICGNFDKANGTNGQTETHAQIQTLFYNPSIPSNEGGILAVTERGGNNCYYIRVFGTRLGETTETVLGDTFVRTSGDLRDGDGPTPPADGSDYWESDREVNNTQSIAIALFELDNLAPKGSKISRIQFVAASRDDGDGKLFILQRYAQPQVGLACIDGIYNGQIDNSTSVPDGSTYSLVANTLQTTPSNLGTGTLNFSEPDGSYTYMPPPGFVGTVTFDYEVCLPPSFGNVCDTNTVTLTFNDNPENPVLDVSCNADGTYNLEIVGPIGDFFEYNVDIVNGGAYQSSPIFNNLGPGTYVFGIRNIATGCENTPSITQITLATLEAEVNSTTDIDCFGNTNGAIDLNVIGGFPPYTYSWTKDGNPIPETTQDLNNISSGIYNVTIQDSAGCSFTFANGMEIIINSPTAELSKTVSSFTNIKCFGESTGAIDIEVEGGTAPYSFSWSNGENTEDISGLSAGTYLLTVTDANGCILNESFTINQPTAALAASISASQDVNCFGEATGSATVSATGGTAGYTYSWNTSPVQTTATAT</sequence>